<feature type="coiled-coil region" evidence="1">
    <location>
        <begin position="927"/>
        <end position="982"/>
    </location>
</feature>
<protein>
    <submittedName>
        <fullName evidence="3">Uncharacterized protein</fullName>
    </submittedName>
</protein>
<name>A0A448Z3I5_9STRA</name>
<feature type="coiled-coil region" evidence="1">
    <location>
        <begin position="307"/>
        <end position="355"/>
    </location>
</feature>
<proteinExistence type="predicted"/>
<keyword evidence="1" id="KW-0175">Coiled coil</keyword>
<feature type="compositionally biased region" description="Low complexity" evidence="2">
    <location>
        <begin position="101"/>
        <end position="112"/>
    </location>
</feature>
<feature type="compositionally biased region" description="Polar residues" evidence="2">
    <location>
        <begin position="515"/>
        <end position="534"/>
    </location>
</feature>
<evidence type="ECO:0000256" key="1">
    <source>
        <dbReference type="SAM" id="Coils"/>
    </source>
</evidence>
<feature type="region of interest" description="Disordered" evidence="2">
    <location>
        <begin position="717"/>
        <end position="763"/>
    </location>
</feature>
<feature type="compositionally biased region" description="Basic and acidic residues" evidence="2">
    <location>
        <begin position="135"/>
        <end position="147"/>
    </location>
</feature>
<feature type="compositionally biased region" description="Basic and acidic residues" evidence="2">
    <location>
        <begin position="247"/>
        <end position="270"/>
    </location>
</feature>
<dbReference type="Proteomes" id="UP000291116">
    <property type="component" value="Unassembled WGS sequence"/>
</dbReference>
<feature type="region of interest" description="Disordered" evidence="2">
    <location>
        <begin position="356"/>
        <end position="439"/>
    </location>
</feature>
<organism evidence="3 4">
    <name type="scientific">Pseudo-nitzschia multistriata</name>
    <dbReference type="NCBI Taxonomy" id="183589"/>
    <lineage>
        <taxon>Eukaryota</taxon>
        <taxon>Sar</taxon>
        <taxon>Stramenopiles</taxon>
        <taxon>Ochrophyta</taxon>
        <taxon>Bacillariophyta</taxon>
        <taxon>Bacillariophyceae</taxon>
        <taxon>Bacillariophycidae</taxon>
        <taxon>Bacillariales</taxon>
        <taxon>Bacillariaceae</taxon>
        <taxon>Pseudo-nitzschia</taxon>
    </lineage>
</organism>
<dbReference type="EMBL" id="CAACVS010000094">
    <property type="protein sequence ID" value="VEU36560.1"/>
    <property type="molecule type" value="Genomic_DNA"/>
</dbReference>
<dbReference type="OrthoDB" id="10670017at2759"/>
<gene>
    <name evidence="3" type="ORF">PSNMU_V1.4_AUG-EV-PASAV3_0033210</name>
</gene>
<reference evidence="3 4" key="1">
    <citation type="submission" date="2019-01" db="EMBL/GenBank/DDBJ databases">
        <authorList>
            <person name="Ferrante I. M."/>
        </authorList>
    </citation>
    <scope>NUCLEOTIDE SEQUENCE [LARGE SCALE GENOMIC DNA]</scope>
    <source>
        <strain evidence="3 4">B856</strain>
    </source>
</reference>
<keyword evidence="4" id="KW-1185">Reference proteome</keyword>
<feature type="coiled-coil region" evidence="1">
    <location>
        <begin position="1011"/>
        <end position="1038"/>
    </location>
</feature>
<feature type="coiled-coil region" evidence="1">
    <location>
        <begin position="874"/>
        <end position="901"/>
    </location>
</feature>
<feature type="compositionally biased region" description="Basic residues" evidence="2">
    <location>
        <begin position="89"/>
        <end position="98"/>
    </location>
</feature>
<feature type="coiled-coil region" evidence="1">
    <location>
        <begin position="770"/>
        <end position="846"/>
    </location>
</feature>
<feature type="compositionally biased region" description="Polar residues" evidence="2">
    <location>
        <begin position="1"/>
        <end position="12"/>
    </location>
</feature>
<feature type="compositionally biased region" description="Basic and acidic residues" evidence="2">
    <location>
        <begin position="404"/>
        <end position="434"/>
    </location>
</feature>
<feature type="compositionally biased region" description="Polar residues" evidence="2">
    <location>
        <begin position="121"/>
        <end position="134"/>
    </location>
</feature>
<sequence>MSTYMKRFASSTKKTDTNANIKKERTVAPALETAKQKSYRRHINRLVPPSETPAEMAPSTESRQATKSNNGTRPGTKSKSPTAGITKKLSTRRLRRVRNPSISSASDVIVSSGHQSEKLDTSNTEPPTTDSRVSPTKESKTERHSDNEGDDEVLEDVEKPNSLEPESSAPTSALWDEGKVGNNSMRASSTRSMLLEKENMQRELTEVQLDRDILRLQLLEAQTELETSRTSLRDQISVLENQLRTFQQRERRQSKISGKKMDDGKSKESSHPPPDNPIVNEDSAKQSAEDNFRDHNNGFDNGLLEQIRTLERDRESREEVERALRQQLKDMTEESKEAKSQAAIAEDRVRALQASIDASKSASSTRENAENEDISVQVNTNGNEKDQVNDIDTEGVSEVASLKKSYDTLKEDNNHVDSEQDRRKRDVDSSEKLFARSNNKNEVVHNLHLKLDEEMAKLKLRKERRRSRAVSATASFSTHRFRALGDSSSTTSFRRNEHKRDDVRIAIAPDISPRSLSEETSITGLPTNTSTRQPDQLFDGIKPTQSNPVMIGQTLSGSIPEEAPNCVVNYEKELKILNTECKKLKQELIDSRMEKETFETALEESTSEILKLRSLVSEKAISARSNEEDEALNLESNVKDEEKGALGKLEEKNIQLAKSLETVNNVKVQLEVQLQNAMQQVNESRDEVDKLNSEVTSYRSSLEQHVSEEKRLTELIESTKNETALQAHVTRGRSEQSSYERPTEMKEESNDKDGLERKILSPENDSKVAIESLLNERNSALEERKAVELKLRDTSKELDESKDRESVLEKLVQEISDKLEATQKELSGKQNRLEQASTQLSDLEKELVGRGISKTSENENVDFQRQIEEKGICITNLQNELSNKDRRLQQAAEQLYELEKELFGRDEEIDTLNAKRQYIEDYANRQLTEMQRALEQGVVQIDRLEEEKLKLQDSIQKYEEQIEKQGGRLAEASLQLSELESELFAKDDDIEEIELSVIAMHALEIQRLEALEDSENKRRDLEKQLASAKKRMEYLESLGGEIKRGDETSTTEARRLFIEDERKSKELQSSKNQLNRQLQNVSKLTELNDKWQLQLESASDEKQELIRTLTDATNRVDLLQRELEEASNVIKDLNVTNAGLKDDLDCATQEGDKNRRRISQMEEQKEALSEKLESAMDNLADLKKNYKESQEREEALGNDVIEKLQANLRSAQAVDSETEIRVRNLTEQLESERRSLQMTEVRRNELETENESLKNRIRLLIEFEFEKGDNAAGDDQGELREQRIEELAVAVSRRRESETKRLGTKAAELEEHMNPSEKGEKLCNEPILASLEDKSAPGLLYSI</sequence>
<evidence type="ECO:0000256" key="2">
    <source>
        <dbReference type="SAM" id="MobiDB-lite"/>
    </source>
</evidence>
<feature type="region of interest" description="Disordered" evidence="2">
    <location>
        <begin position="1"/>
        <end position="191"/>
    </location>
</feature>
<feature type="coiled-coil region" evidence="1">
    <location>
        <begin position="567"/>
        <end position="594"/>
    </location>
</feature>
<feature type="compositionally biased region" description="Polar residues" evidence="2">
    <location>
        <begin position="59"/>
        <end position="83"/>
    </location>
</feature>
<feature type="region of interest" description="Disordered" evidence="2">
    <location>
        <begin position="515"/>
        <end position="535"/>
    </location>
</feature>
<feature type="compositionally biased region" description="Basic and acidic residues" evidence="2">
    <location>
        <begin position="741"/>
        <end position="763"/>
    </location>
</feature>
<feature type="region of interest" description="Disordered" evidence="2">
    <location>
        <begin position="246"/>
        <end position="304"/>
    </location>
</feature>
<feature type="compositionally biased region" description="Polar residues" evidence="2">
    <location>
        <begin position="181"/>
        <end position="191"/>
    </location>
</feature>
<feature type="coiled-coil region" evidence="1">
    <location>
        <begin position="1064"/>
        <end position="1263"/>
    </location>
</feature>
<accession>A0A448Z3I5</accession>
<feature type="compositionally biased region" description="Basic and acidic residues" evidence="2">
    <location>
        <begin position="13"/>
        <end position="26"/>
    </location>
</feature>
<feature type="compositionally biased region" description="Polar residues" evidence="2">
    <location>
        <begin position="356"/>
        <end position="366"/>
    </location>
</feature>
<evidence type="ECO:0000313" key="4">
    <source>
        <dbReference type="Proteomes" id="UP000291116"/>
    </source>
</evidence>
<feature type="compositionally biased region" description="Basic and acidic residues" evidence="2">
    <location>
        <begin position="282"/>
        <end position="297"/>
    </location>
</feature>
<evidence type="ECO:0000313" key="3">
    <source>
        <dbReference type="EMBL" id="VEU36560.1"/>
    </source>
</evidence>